<dbReference type="AlphaFoldDB" id="A0A0G0UQA1"/>
<gene>
    <name evidence="1" type="ORF">UU42_C0028G0001</name>
</gene>
<accession>A0A0G0UQA1</accession>
<dbReference type="EMBL" id="LCAO01000028">
    <property type="protein sequence ID" value="KKR90943.1"/>
    <property type="molecule type" value="Genomic_DNA"/>
</dbReference>
<comment type="caution">
    <text evidence="1">The sequence shown here is derived from an EMBL/GenBank/DDBJ whole genome shotgun (WGS) entry which is preliminary data.</text>
</comment>
<evidence type="ECO:0000313" key="1">
    <source>
        <dbReference type="EMBL" id="KKR90943.1"/>
    </source>
</evidence>
<name>A0A0G0UQA1_9BACT</name>
<feature type="non-terminal residue" evidence="1">
    <location>
        <position position="1"/>
    </location>
</feature>
<proteinExistence type="predicted"/>
<protein>
    <submittedName>
        <fullName evidence="1">Uncharacterized protein</fullName>
    </submittedName>
</protein>
<organism evidence="1 2">
    <name type="scientific">Candidatus Woesebacteria bacterium GW2011_GWA1_41_13b</name>
    <dbReference type="NCBI Taxonomy" id="1618555"/>
    <lineage>
        <taxon>Bacteria</taxon>
        <taxon>Candidatus Woeseibacteriota</taxon>
    </lineage>
</organism>
<dbReference type="Proteomes" id="UP000034676">
    <property type="component" value="Unassembled WGS sequence"/>
</dbReference>
<evidence type="ECO:0000313" key="2">
    <source>
        <dbReference type="Proteomes" id="UP000034676"/>
    </source>
</evidence>
<sequence>EETREAAKTILSTDPNLKKYPLLAQKVGEFKNRAHLE</sequence>
<reference evidence="1 2" key="1">
    <citation type="journal article" date="2015" name="Nature">
        <title>rRNA introns, odd ribosomes, and small enigmatic genomes across a large radiation of phyla.</title>
        <authorList>
            <person name="Brown C.T."/>
            <person name="Hug L.A."/>
            <person name="Thomas B.C."/>
            <person name="Sharon I."/>
            <person name="Castelle C.J."/>
            <person name="Singh A."/>
            <person name="Wilkins M.J."/>
            <person name="Williams K.H."/>
            <person name="Banfield J.F."/>
        </authorList>
    </citation>
    <scope>NUCLEOTIDE SEQUENCE [LARGE SCALE GENOMIC DNA]</scope>
</reference>